<dbReference type="AlphaFoldDB" id="A0A845V9C8"/>
<keyword evidence="2" id="KW-1185">Reference proteome</keyword>
<dbReference type="RefSeq" id="WP_164212127.1">
    <property type="nucleotide sequence ID" value="NZ_JAAGSC010000043.1"/>
</dbReference>
<evidence type="ECO:0000313" key="1">
    <source>
        <dbReference type="EMBL" id="NDY96751.1"/>
    </source>
</evidence>
<proteinExistence type="predicted"/>
<dbReference type="SMART" id="SM00855">
    <property type="entry name" value="PGAM"/>
    <property type="match status" value="1"/>
</dbReference>
<evidence type="ECO:0000313" key="2">
    <source>
        <dbReference type="Proteomes" id="UP000484885"/>
    </source>
</evidence>
<dbReference type="SUPFAM" id="SSF53254">
    <property type="entry name" value="Phosphoglycerate mutase-like"/>
    <property type="match status" value="1"/>
</dbReference>
<dbReference type="InterPro" id="IPR013078">
    <property type="entry name" value="His_Pase_superF_clade-1"/>
</dbReference>
<dbReference type="EMBL" id="JAAGSC010000043">
    <property type="protein sequence ID" value="NDY96751.1"/>
    <property type="molecule type" value="Genomic_DNA"/>
</dbReference>
<sequence length="247" mass="27248">MAAAALSDGSAAKPGAGPRRPRLLLLRHAQGMLGTADYDRLSALGLDQADRLGQRVADELGEDWLAWSGALRRQRQTVNALCAPGTVFIDPCLNEYRVDRMVAHALNQSDALGLFRPPDQALMDPAGFLDAFLNWFPEVLERWQRAELKDPCNGSWQAFQQRVQQPAAGWRARLERGQSLAVVTSAGVISTLTASLCGYDLGWQRRLNVSLYNASVTELELDERGGWRLGRVNCVAHLEGKRLRTLA</sequence>
<dbReference type="Gene3D" id="3.40.50.1240">
    <property type="entry name" value="Phosphoglycerate mutase-like"/>
    <property type="match status" value="1"/>
</dbReference>
<organism evidence="1 2">
    <name type="scientific">Wenzhouxiangella limi</name>
    <dbReference type="NCBI Taxonomy" id="2707351"/>
    <lineage>
        <taxon>Bacteria</taxon>
        <taxon>Pseudomonadati</taxon>
        <taxon>Pseudomonadota</taxon>
        <taxon>Gammaproteobacteria</taxon>
        <taxon>Chromatiales</taxon>
        <taxon>Wenzhouxiangellaceae</taxon>
        <taxon>Wenzhouxiangella</taxon>
    </lineage>
</organism>
<gene>
    <name evidence="1" type="ORF">G3I74_13525</name>
</gene>
<dbReference type="InterPro" id="IPR029033">
    <property type="entry name" value="His_PPase_superfam"/>
</dbReference>
<protein>
    <submittedName>
        <fullName evidence="1">Histidine phosphatase family protein</fullName>
    </submittedName>
</protein>
<reference evidence="1 2" key="1">
    <citation type="submission" date="2020-02" db="EMBL/GenBank/DDBJ databases">
        <authorList>
            <person name="Zhang X.-Y."/>
        </authorList>
    </citation>
    <scope>NUCLEOTIDE SEQUENCE [LARGE SCALE GENOMIC DNA]</scope>
    <source>
        <strain evidence="1 2">C33</strain>
    </source>
</reference>
<name>A0A845V9C8_9GAMM</name>
<dbReference type="Pfam" id="PF00300">
    <property type="entry name" value="His_Phos_1"/>
    <property type="match status" value="2"/>
</dbReference>
<comment type="caution">
    <text evidence="1">The sequence shown here is derived from an EMBL/GenBank/DDBJ whole genome shotgun (WGS) entry which is preliminary data.</text>
</comment>
<dbReference type="Proteomes" id="UP000484885">
    <property type="component" value="Unassembled WGS sequence"/>
</dbReference>
<accession>A0A845V9C8</accession>